<evidence type="ECO:0000256" key="1">
    <source>
        <dbReference type="SAM" id="Coils"/>
    </source>
</evidence>
<keyword evidence="1" id="KW-0175">Coiled coil</keyword>
<keyword evidence="4" id="KW-1185">Reference proteome</keyword>
<feature type="coiled-coil region" evidence="1">
    <location>
        <begin position="271"/>
        <end position="298"/>
    </location>
</feature>
<evidence type="ECO:0000256" key="2">
    <source>
        <dbReference type="SAM" id="MobiDB-lite"/>
    </source>
</evidence>
<name>A0A5C1ABB2_9BACT</name>
<sequence length="627" mass="67234">MTAGRPATKDTAVAPQPGAVYQYECLTRPNIDPSELHDALLTTASLPGPLARSKAAPVLAISQDPYDVLPSTVGGLSPAEAHRLATALACPDRFLIATPDGSDARPFLLALVGEARRRGERVLVLTADAEAANQVIAAILTQESAVVRAMVGAEDTESLPAEVKTVASRVLGVGRVEETRKRLTDTVREIGLQLEQWNTAAGTWQQLRDLGRQMSEPTPPSEADPARTAETEKARVNLPLLRQELADLAPMVEAKKAGKLFSKGFWKATFHADLTKRAEELESLIQQTERTLSTVSDQTPLPLKGPDGAILTEYRRLCESLAATGLTPPTSPTPEAIALAYAAAEGGRQEAEASGNFARQTLADLESDPAATAVQFLNRAAVVVGPRAALGDLAISAGTFDRTFLESAESVTQTEWEAITSTSNRMILMGDFLSHSDSRQHPGQPLTNGSHHMTTTVTDDLWHMAHRPIWSRDDGPLVAHVATVVGDVTREPLADRPEIELRFGTTADGAYVLAAVAFPVSMPVAVAKAFMAGELGEGQLVPLGPTRWHADQVLVCWPLLESHGEGVWIDLEPGVREQVVPMDGLPVTAAVSFDPALWTREAAEAWVNEKTRVARSRRTTVLEPALA</sequence>
<dbReference type="AlphaFoldDB" id="A0A5C1ABB2"/>
<dbReference type="EMBL" id="CP042425">
    <property type="protein sequence ID" value="QEL14424.1"/>
    <property type="molecule type" value="Genomic_DNA"/>
</dbReference>
<protein>
    <submittedName>
        <fullName evidence="3">Uncharacterized protein</fullName>
    </submittedName>
</protein>
<gene>
    <name evidence="3" type="ORF">PX52LOC_01312</name>
</gene>
<dbReference type="KEGG" id="lrs:PX52LOC_01312"/>
<feature type="region of interest" description="Disordered" evidence="2">
    <location>
        <begin position="212"/>
        <end position="231"/>
    </location>
</feature>
<evidence type="ECO:0000313" key="4">
    <source>
        <dbReference type="Proteomes" id="UP000324974"/>
    </source>
</evidence>
<proteinExistence type="predicted"/>
<evidence type="ECO:0000313" key="3">
    <source>
        <dbReference type="EMBL" id="QEL14424.1"/>
    </source>
</evidence>
<dbReference type="Proteomes" id="UP000324974">
    <property type="component" value="Chromosome"/>
</dbReference>
<organism evidence="3 4">
    <name type="scientific">Limnoglobus roseus</name>
    <dbReference type="NCBI Taxonomy" id="2598579"/>
    <lineage>
        <taxon>Bacteria</taxon>
        <taxon>Pseudomonadati</taxon>
        <taxon>Planctomycetota</taxon>
        <taxon>Planctomycetia</taxon>
        <taxon>Gemmatales</taxon>
        <taxon>Gemmataceae</taxon>
        <taxon>Limnoglobus</taxon>
    </lineage>
</organism>
<reference evidence="4" key="1">
    <citation type="submission" date="2019-08" db="EMBL/GenBank/DDBJ databases">
        <title>Limnoglobus roseus gen. nov., sp. nov., a novel freshwater planctomycete with a giant genome from the family Gemmataceae.</title>
        <authorList>
            <person name="Kulichevskaya I.S."/>
            <person name="Naumoff D.G."/>
            <person name="Miroshnikov K."/>
            <person name="Ivanova A."/>
            <person name="Philippov D.A."/>
            <person name="Hakobyan A."/>
            <person name="Rijpstra I.C."/>
            <person name="Sinninghe Damste J.S."/>
            <person name="Liesack W."/>
            <person name="Dedysh S.N."/>
        </authorList>
    </citation>
    <scope>NUCLEOTIDE SEQUENCE [LARGE SCALE GENOMIC DNA]</scope>
    <source>
        <strain evidence="4">PX52</strain>
    </source>
</reference>
<accession>A0A5C1ABB2</accession>